<name>A0A6M6I0V3_9PEZI</name>
<evidence type="ECO:0000259" key="3">
    <source>
        <dbReference type="Pfam" id="PF12697"/>
    </source>
</evidence>
<keyword evidence="1 4" id="KW-0378">Hydrolase</keyword>
<dbReference type="GO" id="GO:0016787">
    <property type="term" value="F:hydrolase activity"/>
    <property type="evidence" value="ECO:0007669"/>
    <property type="project" value="UniProtKB-KW"/>
</dbReference>
<dbReference type="InterPro" id="IPR000073">
    <property type="entry name" value="AB_hydrolase_1"/>
</dbReference>
<dbReference type="PANTHER" id="PTHR22946">
    <property type="entry name" value="DIENELACTONE HYDROLASE DOMAIN-CONTAINING PROTEIN-RELATED"/>
    <property type="match status" value="1"/>
</dbReference>
<proteinExistence type="inferred from homology"/>
<dbReference type="AlphaFoldDB" id="A0A6M6I0V3"/>
<comment type="similarity">
    <text evidence="2">Belongs to the AB hydrolase superfamily. FUS2 hydrolase family.</text>
</comment>
<evidence type="ECO:0000313" key="4">
    <source>
        <dbReference type="EMBL" id="QJY30861.1"/>
    </source>
</evidence>
<dbReference type="Gene3D" id="3.40.50.1820">
    <property type="entry name" value="alpha/beta hydrolase"/>
    <property type="match status" value="1"/>
</dbReference>
<reference evidence="4" key="1">
    <citation type="submission" date="2020-05" db="EMBL/GenBank/DDBJ databases">
        <title>Chaetoglobosin P from Discosia rubi as a thermally sensitive antifungal against Cryptococcus neoformans.</title>
        <authorList>
            <person name="Perlatti B."/>
            <person name="Nichols C.B."/>
            <person name="Nan L."/>
            <person name="Wiemann P."/>
            <person name="Harvey C.J.B."/>
            <person name="Alspaugh J.A."/>
            <person name="Bills G.F."/>
        </authorList>
    </citation>
    <scope>NUCLEOTIDE SEQUENCE</scope>
    <source>
        <strain evidence="4">TTI-00885</strain>
    </source>
</reference>
<evidence type="ECO:0000256" key="1">
    <source>
        <dbReference type="ARBA" id="ARBA00022801"/>
    </source>
</evidence>
<dbReference type="PANTHER" id="PTHR22946:SF13">
    <property type="entry name" value="ALPHA_BETA HYDROLASE PSOB"/>
    <property type="match status" value="1"/>
</dbReference>
<reference evidence="4" key="2">
    <citation type="submission" date="2020-05" db="EMBL/GenBank/DDBJ databases">
        <authorList>
            <person name="Lan N."/>
        </authorList>
    </citation>
    <scope>NUCLEOTIDE SEQUENCE</scope>
    <source>
        <strain evidence="4">TTI-00885</strain>
    </source>
</reference>
<feature type="domain" description="AB hydrolase-1" evidence="3">
    <location>
        <begin position="176"/>
        <end position="316"/>
    </location>
</feature>
<protein>
    <submittedName>
        <fullName evidence="4">Alpha/beta hydrolase</fullName>
    </submittedName>
</protein>
<dbReference type="InterPro" id="IPR050261">
    <property type="entry name" value="FrsA_esterase"/>
</dbReference>
<sequence>MQPPTAGEADSPILFSAMMHHFFKGQFFDFEIVRILGTATYGGSDIAEVLEAVGQIRDGDADSWGRAWKTQAERALALAEDARLTGDRVAARRAYLRASNYTRASGYMLTGDSLNHPHPRQRTVVEEVHAIFLKAAALFDCGVHFLDIPYDLDATLPGHLYLPPPERRLPGKIPILISGGGADALQEELFYMHPSAGPDLGYAVLTFEGPGQGVTLRRNDIKMRPDWEVVVSTVLDFIEDFARSHPELNLDTSRIAMAGASLGGYFALRAAVDPRIKACVALDPLYSFWDFATAHISPAFIGAWDRGWLSDAFVDTIISVMLKMSFQMRWEVNVAGTFFGHTSPARMMKEMKRYTLGNNYLKRIKCPVLVSGAAESLYLEANHHTMRVYNELVNLSDTNKELWMTATPGQGALQAKMGALQLANQRTFKFLDEKLDIKRPPLMDLDKVQINGIK</sequence>
<organism evidence="4">
    <name type="scientific">Discosia rubi</name>
    <dbReference type="NCBI Taxonomy" id="2502037"/>
    <lineage>
        <taxon>Eukaryota</taxon>
        <taxon>Fungi</taxon>
        <taxon>Dikarya</taxon>
        <taxon>Ascomycota</taxon>
        <taxon>Pezizomycotina</taxon>
        <taxon>Sordariomycetes</taxon>
        <taxon>Xylariomycetidae</taxon>
        <taxon>Amphisphaeriales</taxon>
        <taxon>Sporocadaceae</taxon>
        <taxon>Discosia</taxon>
    </lineage>
</organism>
<accession>A0A6M6I0V3</accession>
<dbReference type="Pfam" id="PF12697">
    <property type="entry name" value="Abhydrolase_6"/>
    <property type="match status" value="1"/>
</dbReference>
<dbReference type="EMBL" id="MT459796">
    <property type="protein sequence ID" value="QJY30861.1"/>
    <property type="molecule type" value="Genomic_DNA"/>
</dbReference>
<dbReference type="InterPro" id="IPR029058">
    <property type="entry name" value="AB_hydrolase_fold"/>
</dbReference>
<gene>
    <name evidence="4" type="primary">g75</name>
</gene>
<dbReference type="Gene3D" id="1.20.1440.110">
    <property type="entry name" value="acylaminoacyl peptidase"/>
    <property type="match status" value="1"/>
</dbReference>
<dbReference type="SUPFAM" id="SSF53474">
    <property type="entry name" value="alpha/beta-Hydrolases"/>
    <property type="match status" value="1"/>
</dbReference>
<evidence type="ECO:0000256" key="2">
    <source>
        <dbReference type="ARBA" id="ARBA00038115"/>
    </source>
</evidence>